<name>A0A109L051_PSEFL</name>
<reference evidence="1 2" key="1">
    <citation type="submission" date="2015-05" db="EMBL/GenBank/DDBJ databases">
        <title>A genomic and transcriptomic approach to investigate the blue pigment phenotype in Pseudomonas fluorescens.</title>
        <authorList>
            <person name="Andreani N.A."/>
            <person name="Cardazzo B."/>
        </authorList>
    </citation>
    <scope>NUCLEOTIDE SEQUENCE [LARGE SCALE GENOMIC DNA]</scope>
    <source>
        <strain evidence="1 2">Ps_40</strain>
    </source>
</reference>
<organism evidence="1 2">
    <name type="scientific">Pseudomonas fluorescens</name>
    <dbReference type="NCBI Taxonomy" id="294"/>
    <lineage>
        <taxon>Bacteria</taxon>
        <taxon>Pseudomonadati</taxon>
        <taxon>Pseudomonadota</taxon>
        <taxon>Gammaproteobacteria</taxon>
        <taxon>Pseudomonadales</taxon>
        <taxon>Pseudomonadaceae</taxon>
        <taxon>Pseudomonas</taxon>
    </lineage>
</organism>
<dbReference type="EMBL" id="LCYC01000018">
    <property type="protein sequence ID" value="KWV78592.1"/>
    <property type="molecule type" value="Genomic_DNA"/>
</dbReference>
<evidence type="ECO:0000313" key="1">
    <source>
        <dbReference type="EMBL" id="KWV78592.1"/>
    </source>
</evidence>
<comment type="caution">
    <text evidence="1">The sequence shown here is derived from an EMBL/GenBank/DDBJ whole genome shotgun (WGS) entry which is preliminary data.</text>
</comment>
<accession>A0A109L051</accession>
<sequence>MNAMETKYDTLVVEGMNNEVPRVIGELRVAAWSSGHALDEKLEMEDFIRELSYGDVEDPQQVAIELMERQKWA</sequence>
<protein>
    <submittedName>
        <fullName evidence="1">Uncharacterized protein</fullName>
    </submittedName>
</protein>
<dbReference type="PATRIC" id="fig|294.195.peg.1854"/>
<proteinExistence type="predicted"/>
<evidence type="ECO:0000313" key="2">
    <source>
        <dbReference type="Proteomes" id="UP000063434"/>
    </source>
</evidence>
<dbReference type="Proteomes" id="UP000063434">
    <property type="component" value="Unassembled WGS sequence"/>
</dbReference>
<gene>
    <name evidence="1" type="ORF">PFL603g_01749</name>
</gene>
<dbReference type="RefSeq" id="WP_060765866.1">
    <property type="nucleotide sequence ID" value="NZ_LCYC01000018.1"/>
</dbReference>
<dbReference type="AlphaFoldDB" id="A0A109L051"/>